<dbReference type="HOGENOM" id="CLU_000288_34_2_1"/>
<dbReference type="PANTHER" id="PTHR46082">
    <property type="entry name" value="ATP/GTP-BINDING PROTEIN-RELATED"/>
    <property type="match status" value="1"/>
</dbReference>
<dbReference type="Pfam" id="PF24883">
    <property type="entry name" value="NPHP3_N"/>
    <property type="match status" value="1"/>
</dbReference>
<dbReference type="STRING" id="441960.B6QLH7"/>
<evidence type="ECO:0000256" key="1">
    <source>
        <dbReference type="ARBA" id="ARBA00022737"/>
    </source>
</evidence>
<dbReference type="InterPro" id="IPR053137">
    <property type="entry name" value="NLR-like"/>
</dbReference>
<dbReference type="Gene3D" id="1.25.40.20">
    <property type="entry name" value="Ankyrin repeat-containing domain"/>
    <property type="match status" value="2"/>
</dbReference>
<keyword evidence="1" id="KW-0677">Repeat</keyword>
<dbReference type="PhylomeDB" id="B6QLH7"/>
<dbReference type="SMART" id="SM00248">
    <property type="entry name" value="ANK"/>
    <property type="match status" value="7"/>
</dbReference>
<evidence type="ECO:0000259" key="3">
    <source>
        <dbReference type="Pfam" id="PF24883"/>
    </source>
</evidence>
<keyword evidence="5" id="KW-1185">Reference proteome</keyword>
<dbReference type="Pfam" id="PF12796">
    <property type="entry name" value="Ank_2"/>
    <property type="match status" value="2"/>
</dbReference>
<dbReference type="EMBL" id="DS995903">
    <property type="protein sequence ID" value="EEA21954.1"/>
    <property type="molecule type" value="Genomic_DNA"/>
</dbReference>
<dbReference type="SUPFAM" id="SSF48403">
    <property type="entry name" value="Ankyrin repeat"/>
    <property type="match status" value="1"/>
</dbReference>
<accession>B6QLH7</accession>
<feature type="domain" description="Nucleoside phosphorylase" evidence="2">
    <location>
        <begin position="17"/>
        <end position="130"/>
    </location>
</feature>
<organism evidence="4 5">
    <name type="scientific">Talaromyces marneffei (strain ATCC 18224 / CBS 334.59 / QM 7333)</name>
    <name type="common">Penicillium marneffei</name>
    <dbReference type="NCBI Taxonomy" id="441960"/>
    <lineage>
        <taxon>Eukaryota</taxon>
        <taxon>Fungi</taxon>
        <taxon>Dikarya</taxon>
        <taxon>Ascomycota</taxon>
        <taxon>Pezizomycotina</taxon>
        <taxon>Eurotiomycetes</taxon>
        <taxon>Eurotiomycetidae</taxon>
        <taxon>Eurotiales</taxon>
        <taxon>Trichocomaceae</taxon>
        <taxon>Talaromyces</taxon>
        <taxon>Talaromyces sect. Talaromyces</taxon>
    </lineage>
</organism>
<dbReference type="GO" id="GO:0003824">
    <property type="term" value="F:catalytic activity"/>
    <property type="evidence" value="ECO:0007669"/>
    <property type="project" value="InterPro"/>
</dbReference>
<dbReference type="InterPro" id="IPR036770">
    <property type="entry name" value="Ankyrin_rpt-contain_sf"/>
</dbReference>
<evidence type="ECO:0000313" key="4">
    <source>
        <dbReference type="EMBL" id="EEA21954.1"/>
    </source>
</evidence>
<dbReference type="VEuPathDB" id="FungiDB:PMAA_057390"/>
<dbReference type="InterPro" id="IPR035994">
    <property type="entry name" value="Nucleoside_phosphorylase_sf"/>
</dbReference>
<dbReference type="InterPro" id="IPR056884">
    <property type="entry name" value="NPHP3-like_N"/>
</dbReference>
<dbReference type="Proteomes" id="UP000001294">
    <property type="component" value="Unassembled WGS sequence"/>
</dbReference>
<protein>
    <submittedName>
        <fullName evidence="4">Ankyrin repeat-containing protein, putative</fullName>
    </submittedName>
</protein>
<gene>
    <name evidence="4" type="ORF">PMAA_057390</name>
</gene>
<sequence>MVKRILKVKVLMKSTEAIICALPLEFDAVEALFDETYDVAAYGKQPGDANWYRIGRIGSHCVVLTCLPEMGKKNAASVASNLQVSFPRVNLALLVGICGAVPSPSERTEVILGDVIVSDKIVEYDFGKQYPDVFRSNRVVKETLGGPNRTIRSFLSGLKTSKMHDQLQNDLWKYQRTLEGHHSGKWQYPGTSQDQLFEALYRHKYYHQHPDTTCLCAVCHCSSDPVCEKAPELDCRKLGCMGSLGPRSRLMADPPKPHVHFGSMASADTVMKSGKHRDELAATEKVIGFEMEGAGIWDILPCVIMKGVCDYADSHKNKTWQNYAAATAASCAKAFLVYWTSSVSDQPVTFPMTPVSDTDNTNEETLSDDQRKELLNLLRFDQIDARQMSLKAAQGKTCRWMLQNPNAVVISFFFNARGDTLEKSTMGLYRSLLHHLLSKMPDLMPCLDYCGTHRLSAIKDTGWEPEMLKEIFSLVVDRLQNRRVVCFVDALDECPEDDVRDMISLFEELSARENSYNFLVCFSSRHYPEITIKTGLQLVLEKEQDHGDDIRLYIDSQLKIENTPQADDIKAEILRKSSGIFLWVALVIPMLNKEHDRDRTKALKRRLDEIPAGLRDLFIDILTRDCNNVDEMVLCVQLILFAKRPLSPQELYVALLTGFDDQPQDPFNAAEVTAEVLRKFILDVSKGLAEITKSMPPTVQFIHESVRDFLLKESGVNKLSNGEKNIEAQSHAIITRICLLQLGADIESPPLGLRWRAIFPPSAEMISRSFPFLEYAVNHILHHSNAAQRLGVSQVSLFQHLVLGRWIPIYNAFQKHSIYMYNLDVHILYILSAQGAEALIRVHPERSHHLSLRGGRFEYPILATLYSGNSRAARALLDIDPSEDIYPDEALQSSIDYPQKMRLKKFTSSRNLISYLAEFGDTVILRKMLETREYKKCDYRTYLNGPVNPLLYASSEAVVELLLEFAQDLHPVTGYDQSDVATNISITVGDEPDNTPPLQQILERWFLPGQSFLAYAAERGFERLARAAFQKVDYDVNETNVLGQTPFSLAAQGRINHAGRLAIMNSLHEAHANPNTPDKYGRTPLHYAVLTPFNEEVIQFLVSIHDVNLENKDHQGLTALASAVLENRKGYIQILLAAGADPMPRLPDGSTMLIYNVKKGNMGSFSLLFGDPRFDLDAVDLYGRTALSWCATVGDEVAAKMMSMLLESETVDPNLRDNEGRTALERAICAAQPTMVSILCSPTQSLDLRNSKGENLLGLVAALCRKQNCRQFHEIARLLLASGHFKPRWGRGHRYLLLDRCESYGLKEISQMIKTFLEGGDLGPPVMGYPLP</sequence>
<dbReference type="PANTHER" id="PTHR46082:SF6">
    <property type="entry name" value="AAA+ ATPASE DOMAIN-CONTAINING PROTEIN-RELATED"/>
    <property type="match status" value="1"/>
</dbReference>
<dbReference type="GO" id="GO:0009116">
    <property type="term" value="P:nucleoside metabolic process"/>
    <property type="evidence" value="ECO:0007669"/>
    <property type="project" value="InterPro"/>
</dbReference>
<dbReference type="SUPFAM" id="SSF53167">
    <property type="entry name" value="Purine and uridine phosphorylases"/>
    <property type="match status" value="1"/>
</dbReference>
<evidence type="ECO:0000259" key="2">
    <source>
        <dbReference type="Pfam" id="PF01048"/>
    </source>
</evidence>
<evidence type="ECO:0000313" key="5">
    <source>
        <dbReference type="Proteomes" id="UP000001294"/>
    </source>
</evidence>
<feature type="domain" description="Nephrocystin 3-like N-terminal" evidence="3">
    <location>
        <begin position="402"/>
        <end position="525"/>
    </location>
</feature>
<reference evidence="5" key="1">
    <citation type="journal article" date="2015" name="Genome Announc.">
        <title>Genome sequence of the AIDS-associated pathogen Penicillium marneffei (ATCC18224) and its near taxonomic relative Talaromyces stipitatus (ATCC10500).</title>
        <authorList>
            <person name="Nierman W.C."/>
            <person name="Fedorova-Abrams N.D."/>
            <person name="Andrianopoulos A."/>
        </authorList>
    </citation>
    <scope>NUCLEOTIDE SEQUENCE [LARGE SCALE GENOMIC DNA]</scope>
    <source>
        <strain evidence="5">ATCC 18224 / CBS 334.59 / QM 7333</strain>
    </source>
</reference>
<dbReference type="InterPro" id="IPR002110">
    <property type="entry name" value="Ankyrin_rpt"/>
</dbReference>
<name>B6QLH7_TALMQ</name>
<dbReference type="Gene3D" id="3.40.50.1580">
    <property type="entry name" value="Nucleoside phosphorylase domain"/>
    <property type="match status" value="1"/>
</dbReference>
<dbReference type="InterPro" id="IPR000845">
    <property type="entry name" value="Nucleoside_phosphorylase_d"/>
</dbReference>
<dbReference type="Pfam" id="PF01048">
    <property type="entry name" value="PNP_UDP_1"/>
    <property type="match status" value="1"/>
</dbReference>
<proteinExistence type="predicted"/>